<protein>
    <submittedName>
        <fullName evidence="1">Uncharacterized protein</fullName>
    </submittedName>
</protein>
<dbReference type="GeneID" id="27339113"/>
<dbReference type="EMBL" id="KN847503">
    <property type="protein sequence ID" value="KIW09746.1"/>
    <property type="molecule type" value="Genomic_DNA"/>
</dbReference>
<dbReference type="VEuPathDB" id="FungiDB:PV08_12030"/>
<dbReference type="OrthoDB" id="10520613at2759"/>
<reference evidence="1 2" key="1">
    <citation type="submission" date="2015-01" db="EMBL/GenBank/DDBJ databases">
        <title>The Genome Sequence of Exophiala spinifera CBS89968.</title>
        <authorList>
            <consortium name="The Broad Institute Genomics Platform"/>
            <person name="Cuomo C."/>
            <person name="de Hoog S."/>
            <person name="Gorbushina A."/>
            <person name="Stielow B."/>
            <person name="Teixiera M."/>
            <person name="Abouelleil A."/>
            <person name="Chapman S.B."/>
            <person name="Priest M."/>
            <person name="Young S.K."/>
            <person name="Wortman J."/>
            <person name="Nusbaum C."/>
            <person name="Birren B."/>
        </authorList>
    </citation>
    <scope>NUCLEOTIDE SEQUENCE [LARGE SCALE GENOMIC DNA]</scope>
    <source>
        <strain evidence="1 2">CBS 89968</strain>
    </source>
</reference>
<keyword evidence="2" id="KW-1185">Reference proteome</keyword>
<sequence>MTTSSAVALSHLVAREQTQLAKDLEDAANLKASKLLQARERRQRAEYQRVINRTRNIAYQAAAHARRLQHRRQVQNDREQRLKREALEWKIRLQANLASVEKLIHDMPSSSVIKAYGRLHLIWLMLLKVFACLSGFLSRRVLTISFPT</sequence>
<organism evidence="1 2">
    <name type="scientific">Exophiala spinifera</name>
    <dbReference type="NCBI Taxonomy" id="91928"/>
    <lineage>
        <taxon>Eukaryota</taxon>
        <taxon>Fungi</taxon>
        <taxon>Dikarya</taxon>
        <taxon>Ascomycota</taxon>
        <taxon>Pezizomycotina</taxon>
        <taxon>Eurotiomycetes</taxon>
        <taxon>Chaetothyriomycetidae</taxon>
        <taxon>Chaetothyriales</taxon>
        <taxon>Herpotrichiellaceae</taxon>
        <taxon>Exophiala</taxon>
    </lineage>
</organism>
<dbReference type="HOGENOM" id="CLU_1758831_0_0_1"/>
<accession>A0A0D1Y463</accession>
<dbReference type="AlphaFoldDB" id="A0A0D1Y463"/>
<dbReference type="Proteomes" id="UP000053328">
    <property type="component" value="Unassembled WGS sequence"/>
</dbReference>
<name>A0A0D1Y463_9EURO</name>
<proteinExistence type="predicted"/>
<dbReference type="RefSeq" id="XP_016229962.1">
    <property type="nucleotide sequence ID" value="XM_016386337.1"/>
</dbReference>
<evidence type="ECO:0000313" key="1">
    <source>
        <dbReference type="EMBL" id="KIW09746.1"/>
    </source>
</evidence>
<evidence type="ECO:0000313" key="2">
    <source>
        <dbReference type="Proteomes" id="UP000053328"/>
    </source>
</evidence>
<gene>
    <name evidence="1" type="ORF">PV08_12030</name>
</gene>